<dbReference type="AlphaFoldDB" id="A0A4R3K8T1"/>
<sequence length="151" mass="17353">MNNKGFSTLVGLCYVIPMIFIATTFFLLSTNEQKTELLSTNGVNAQYIAESALAKTFDLLCADVSLYDDIRQKASSGFITYEKELLTESRQENGQQVKANVYLHFFNYRDSCFTLTAVGKFANASKRVTVYIKENEHKFSILWWDYHEQKL</sequence>
<reference evidence="2 3" key="1">
    <citation type="submission" date="2019-03" db="EMBL/GenBank/DDBJ databases">
        <title>Genomic Encyclopedia of Type Strains, Phase IV (KMG-IV): sequencing the most valuable type-strain genomes for metagenomic binning, comparative biology and taxonomic classification.</title>
        <authorList>
            <person name="Goeker M."/>
        </authorList>
    </citation>
    <scope>NUCLEOTIDE SEQUENCE [LARGE SCALE GENOMIC DNA]</scope>
    <source>
        <strain evidence="2 3">DSM 20467</strain>
    </source>
</reference>
<feature type="transmembrane region" description="Helical" evidence="1">
    <location>
        <begin position="6"/>
        <end position="28"/>
    </location>
</feature>
<keyword evidence="1" id="KW-0812">Transmembrane</keyword>
<evidence type="ECO:0008006" key="4">
    <source>
        <dbReference type="Google" id="ProtNLM"/>
    </source>
</evidence>
<keyword evidence="3" id="KW-1185">Reference proteome</keyword>
<keyword evidence="1" id="KW-0472">Membrane</keyword>
<comment type="caution">
    <text evidence="2">The sequence shown here is derived from an EMBL/GenBank/DDBJ whole genome shotgun (WGS) entry which is preliminary data.</text>
</comment>
<evidence type="ECO:0000313" key="2">
    <source>
        <dbReference type="EMBL" id="TCS79340.1"/>
    </source>
</evidence>
<evidence type="ECO:0000256" key="1">
    <source>
        <dbReference type="SAM" id="Phobius"/>
    </source>
</evidence>
<keyword evidence="1" id="KW-1133">Transmembrane helix</keyword>
<dbReference type="RefSeq" id="WP_132549116.1">
    <property type="nucleotide sequence ID" value="NZ_SMAA01000007.1"/>
</dbReference>
<evidence type="ECO:0000313" key="3">
    <source>
        <dbReference type="Proteomes" id="UP000295188"/>
    </source>
</evidence>
<gene>
    <name evidence="2" type="ORF">EDC37_107107</name>
</gene>
<name>A0A4R3K8T1_9FIRM</name>
<accession>A0A4R3K8T1</accession>
<dbReference type="Proteomes" id="UP000295188">
    <property type="component" value="Unassembled WGS sequence"/>
</dbReference>
<dbReference type="OrthoDB" id="9770068at2"/>
<proteinExistence type="predicted"/>
<organism evidence="2 3">
    <name type="scientific">Pectinatus cerevisiiphilus</name>
    <dbReference type="NCBI Taxonomy" id="86956"/>
    <lineage>
        <taxon>Bacteria</taxon>
        <taxon>Bacillati</taxon>
        <taxon>Bacillota</taxon>
        <taxon>Negativicutes</taxon>
        <taxon>Selenomonadales</taxon>
        <taxon>Selenomonadaceae</taxon>
        <taxon>Pectinatus</taxon>
    </lineage>
</organism>
<protein>
    <recommendedName>
        <fullName evidence="4">Flp pilus-assembly TadE/G-like protein</fullName>
    </recommendedName>
</protein>
<dbReference type="EMBL" id="SMAA01000007">
    <property type="protein sequence ID" value="TCS79340.1"/>
    <property type="molecule type" value="Genomic_DNA"/>
</dbReference>